<name>A0ABN8MUK5_9CNID</name>
<gene>
    <name evidence="1" type="ORF">PLOB_00025292</name>
</gene>
<accession>A0ABN8MUK5</accession>
<comment type="caution">
    <text evidence="1">The sequence shown here is derived from an EMBL/GenBank/DDBJ whole genome shotgun (WGS) entry which is preliminary data.</text>
</comment>
<evidence type="ECO:0000313" key="2">
    <source>
        <dbReference type="Proteomes" id="UP001159405"/>
    </source>
</evidence>
<keyword evidence="2" id="KW-1185">Reference proteome</keyword>
<reference evidence="1 2" key="1">
    <citation type="submission" date="2022-05" db="EMBL/GenBank/DDBJ databases">
        <authorList>
            <consortium name="Genoscope - CEA"/>
            <person name="William W."/>
        </authorList>
    </citation>
    <scope>NUCLEOTIDE SEQUENCE [LARGE SCALE GENOMIC DNA]</scope>
</reference>
<organism evidence="1 2">
    <name type="scientific">Porites lobata</name>
    <dbReference type="NCBI Taxonomy" id="104759"/>
    <lineage>
        <taxon>Eukaryota</taxon>
        <taxon>Metazoa</taxon>
        <taxon>Cnidaria</taxon>
        <taxon>Anthozoa</taxon>
        <taxon>Hexacorallia</taxon>
        <taxon>Scleractinia</taxon>
        <taxon>Fungiina</taxon>
        <taxon>Poritidae</taxon>
        <taxon>Porites</taxon>
    </lineage>
</organism>
<dbReference type="Proteomes" id="UP001159405">
    <property type="component" value="Unassembled WGS sequence"/>
</dbReference>
<sequence>MGKLNQVNRNVSMTLDKLPGIRGDLVRTNHLWESWNFLKLCEALHLWTRRDPLDSSQVDMLMGTSMAPLETYETSVTSVCGNFKMNVNLIKVEKGELLTIDNYEVVIAKYPHLKGVKVRD</sequence>
<dbReference type="EMBL" id="CALNXK010000003">
    <property type="protein sequence ID" value="CAH3034783.1"/>
    <property type="molecule type" value="Genomic_DNA"/>
</dbReference>
<proteinExistence type="predicted"/>
<evidence type="ECO:0000313" key="1">
    <source>
        <dbReference type="EMBL" id="CAH3034783.1"/>
    </source>
</evidence>
<protein>
    <submittedName>
        <fullName evidence="1">Uncharacterized protein</fullName>
    </submittedName>
</protein>